<evidence type="ECO:0000259" key="2">
    <source>
        <dbReference type="Pfam" id="PF00149"/>
    </source>
</evidence>
<dbReference type="EMBL" id="VJMH01001061">
    <property type="protein sequence ID" value="KAF0713374.1"/>
    <property type="molecule type" value="Genomic_DNA"/>
</dbReference>
<dbReference type="SUPFAM" id="SSF56300">
    <property type="entry name" value="Metallo-dependent phosphatases"/>
    <property type="match status" value="1"/>
</dbReference>
<gene>
    <name evidence="4" type="ORF">As57867_004363</name>
</gene>
<evidence type="ECO:0000313" key="4">
    <source>
        <dbReference type="EMBL" id="KAF0713374.1"/>
    </source>
</evidence>
<dbReference type="Gene3D" id="3.60.21.10">
    <property type="match status" value="2"/>
</dbReference>
<keyword evidence="1" id="KW-0732">Signal</keyword>
<evidence type="ECO:0000256" key="1">
    <source>
        <dbReference type="ARBA" id="ARBA00022729"/>
    </source>
</evidence>
<dbReference type="Pfam" id="PF14008">
    <property type="entry name" value="Metallophos_C"/>
    <property type="match status" value="1"/>
</dbReference>
<reference evidence="4" key="1">
    <citation type="submission" date="2019-06" db="EMBL/GenBank/DDBJ databases">
        <title>Genomics analysis of Aphanomyces spp. identifies a new class of oomycete effector associated with host adaptation.</title>
        <authorList>
            <person name="Gaulin E."/>
        </authorList>
    </citation>
    <scope>NUCLEOTIDE SEQUENCE</scope>
    <source>
        <strain evidence="4">CBS 578.67</strain>
    </source>
</reference>
<feature type="domain" description="Purple acid phosphatase C-terminal" evidence="3">
    <location>
        <begin position="306"/>
        <end position="366"/>
    </location>
</feature>
<dbReference type="InterPro" id="IPR004843">
    <property type="entry name" value="Calcineurin-like_PHP"/>
</dbReference>
<comment type="caution">
    <text evidence="4">The sequence shown here is derived from an EMBL/GenBank/DDBJ whole genome shotgun (WGS) entry which is preliminary data.</text>
</comment>
<dbReference type="AlphaFoldDB" id="A0A6A4ZVZ3"/>
<evidence type="ECO:0008006" key="5">
    <source>
        <dbReference type="Google" id="ProtNLM"/>
    </source>
</evidence>
<dbReference type="PANTHER" id="PTHR22953:SF153">
    <property type="entry name" value="PURPLE ACID PHOSPHATASE"/>
    <property type="match status" value="1"/>
</dbReference>
<organism evidence="4">
    <name type="scientific">Aphanomyces stellatus</name>
    <dbReference type="NCBI Taxonomy" id="120398"/>
    <lineage>
        <taxon>Eukaryota</taxon>
        <taxon>Sar</taxon>
        <taxon>Stramenopiles</taxon>
        <taxon>Oomycota</taxon>
        <taxon>Saprolegniomycetes</taxon>
        <taxon>Saprolegniales</taxon>
        <taxon>Verrucalvaceae</taxon>
        <taxon>Aphanomyces</taxon>
    </lineage>
</organism>
<proteinExistence type="predicted"/>
<dbReference type="InterPro" id="IPR025733">
    <property type="entry name" value="PAPs_C"/>
</dbReference>
<dbReference type="InterPro" id="IPR039331">
    <property type="entry name" value="PAPs-like"/>
</dbReference>
<protein>
    <recommendedName>
        <fullName evidence="5">Purple acid phosphatase</fullName>
    </recommendedName>
</protein>
<dbReference type="InterPro" id="IPR029052">
    <property type="entry name" value="Metallo-depent_PP-like"/>
</dbReference>
<evidence type="ECO:0000259" key="3">
    <source>
        <dbReference type="Pfam" id="PF14008"/>
    </source>
</evidence>
<sequence>HKAFLCDLAPATKYTYNIGGDFSKTFLTPNAVGSDKTPTMFVVVGDPGDTSDTGLNIVNMLKPYKGLDPQALFIAGDYSYANGDGAVWDEWYNFNQETFSQLPQLGINGNHETITFHGHNNTTPNYQDIPADNYRDYLVRASTPITDEAKAAHRTYYSYDIGLVHAIFLDDYVGSNGAEINTVGTPEWRKERELQLQWLKDDFIGLDRDATPWVIVIKHNPFYNTFKDHQCQCSKNIFEILDADRDNCWNGTYTSGAAMYEPACGIQAKFEQVYLDNGVNVVLAGHVHGYERTAPLVNNKIDEENGIVYITTGAGGNYEGHAKDSTLNPLPAWSLKRQNKEFGISKIVATRESIEFAWFSENDGVKPFDSYVIKATN</sequence>
<feature type="domain" description="Calcineurin-like phosphoesterase" evidence="2">
    <location>
        <begin position="41"/>
        <end position="290"/>
    </location>
</feature>
<feature type="non-terminal residue" evidence="4">
    <location>
        <position position="1"/>
    </location>
</feature>
<dbReference type="OrthoDB" id="45007at2759"/>
<name>A0A6A4ZVZ3_9STRA</name>
<accession>A0A6A4ZVZ3</accession>
<dbReference type="PANTHER" id="PTHR22953">
    <property type="entry name" value="ACID PHOSPHATASE RELATED"/>
    <property type="match status" value="1"/>
</dbReference>
<dbReference type="Pfam" id="PF00149">
    <property type="entry name" value="Metallophos"/>
    <property type="match status" value="1"/>
</dbReference>
<dbReference type="GO" id="GO:0003993">
    <property type="term" value="F:acid phosphatase activity"/>
    <property type="evidence" value="ECO:0007669"/>
    <property type="project" value="InterPro"/>
</dbReference>